<keyword evidence="3" id="KW-0804">Transcription</keyword>
<sequence>MREPVVEGVKLYYWHGGLLLLAKSLVLHRPTTSIAATLRIALREPYTIDVDGQRLSTRASIVAPKSRRASVEARDSDMALFYLPIERPEYGGLRRRLGNESVVELELDDFSPVLPKLQQAFDGKLAGSDVKALAYETLGILVGSNTEIAPMDPRIVRSCEILATLPLNEFNIEAIAQQVNLSSSRLRSLFKQTIGHSIGEYARWSAVWQALGQYTQGRTFTDVAMDAGFFDLAHVSRNFVEVFGISPTLAVDSNVVERHYVP</sequence>
<evidence type="ECO:0000313" key="6">
    <source>
        <dbReference type="Proteomes" id="UP001166291"/>
    </source>
</evidence>
<protein>
    <submittedName>
        <fullName evidence="5">AraC family transcriptional regulator</fullName>
    </submittedName>
</protein>
<name>A0ABS6VSS6_9GAMM</name>
<keyword evidence="6" id="KW-1185">Reference proteome</keyword>
<gene>
    <name evidence="5" type="ORF">KXJ70_08345</name>
</gene>
<reference evidence="5" key="1">
    <citation type="submission" date="2021-07" db="EMBL/GenBank/DDBJ databases">
        <title>Zhongshania sp. CAU 1632 isolated from seawater.</title>
        <authorList>
            <person name="Kim W."/>
        </authorList>
    </citation>
    <scope>NUCLEOTIDE SEQUENCE</scope>
    <source>
        <strain evidence="5">CAU 1632</strain>
    </source>
</reference>
<dbReference type="RefSeq" id="WP_219042951.1">
    <property type="nucleotide sequence ID" value="NZ_JAHWDQ010000001.1"/>
</dbReference>
<proteinExistence type="predicted"/>
<organism evidence="5 6">
    <name type="scientific">Zhongshania aquimaris</name>
    <dbReference type="NCBI Taxonomy" id="2857107"/>
    <lineage>
        <taxon>Bacteria</taxon>
        <taxon>Pseudomonadati</taxon>
        <taxon>Pseudomonadota</taxon>
        <taxon>Gammaproteobacteria</taxon>
        <taxon>Cellvibrionales</taxon>
        <taxon>Spongiibacteraceae</taxon>
        <taxon>Zhongshania</taxon>
    </lineage>
</organism>
<dbReference type="InterPro" id="IPR018060">
    <property type="entry name" value="HTH_AraC"/>
</dbReference>
<keyword evidence="2" id="KW-0238">DNA-binding</keyword>
<evidence type="ECO:0000259" key="4">
    <source>
        <dbReference type="PROSITE" id="PS01124"/>
    </source>
</evidence>
<evidence type="ECO:0000256" key="2">
    <source>
        <dbReference type="ARBA" id="ARBA00023125"/>
    </source>
</evidence>
<dbReference type="InterPro" id="IPR050204">
    <property type="entry name" value="AraC_XylS_family_regulators"/>
</dbReference>
<comment type="caution">
    <text evidence="5">The sequence shown here is derived from an EMBL/GenBank/DDBJ whole genome shotgun (WGS) entry which is preliminary data.</text>
</comment>
<keyword evidence="1" id="KW-0805">Transcription regulation</keyword>
<evidence type="ECO:0000313" key="5">
    <source>
        <dbReference type="EMBL" id="MBW2940781.1"/>
    </source>
</evidence>
<dbReference type="EMBL" id="JAHWDQ010000001">
    <property type="protein sequence ID" value="MBW2940781.1"/>
    <property type="molecule type" value="Genomic_DNA"/>
</dbReference>
<accession>A0ABS6VSS6</accession>
<dbReference type="PANTHER" id="PTHR46796">
    <property type="entry name" value="HTH-TYPE TRANSCRIPTIONAL ACTIVATOR RHAS-RELATED"/>
    <property type="match status" value="1"/>
</dbReference>
<dbReference type="PROSITE" id="PS01124">
    <property type="entry name" value="HTH_ARAC_FAMILY_2"/>
    <property type="match status" value="1"/>
</dbReference>
<feature type="domain" description="HTH araC/xylS-type" evidence="4">
    <location>
        <begin position="156"/>
        <end position="253"/>
    </location>
</feature>
<evidence type="ECO:0000256" key="3">
    <source>
        <dbReference type="ARBA" id="ARBA00023163"/>
    </source>
</evidence>
<dbReference type="Pfam" id="PF12833">
    <property type="entry name" value="HTH_18"/>
    <property type="match status" value="1"/>
</dbReference>
<dbReference type="SMART" id="SM00342">
    <property type="entry name" value="HTH_ARAC"/>
    <property type="match status" value="1"/>
</dbReference>
<evidence type="ECO:0000256" key="1">
    <source>
        <dbReference type="ARBA" id="ARBA00023015"/>
    </source>
</evidence>
<dbReference type="Proteomes" id="UP001166291">
    <property type="component" value="Unassembled WGS sequence"/>
</dbReference>